<dbReference type="GO" id="GO:0016020">
    <property type="term" value="C:membrane"/>
    <property type="evidence" value="ECO:0007669"/>
    <property type="project" value="InterPro"/>
</dbReference>
<keyword evidence="4" id="KW-1133">Transmembrane helix</keyword>
<name>A0A7W2IC73_9BURK</name>
<dbReference type="SMART" id="SM00387">
    <property type="entry name" value="HATPase_c"/>
    <property type="match status" value="1"/>
</dbReference>
<keyword evidence="3" id="KW-0902">Two-component regulatory system</keyword>
<dbReference type="Gene3D" id="3.30.565.10">
    <property type="entry name" value="Histidine kinase-like ATPase, C-terminal domain"/>
    <property type="match status" value="1"/>
</dbReference>
<dbReference type="RefSeq" id="WP_182162936.1">
    <property type="nucleotide sequence ID" value="NZ_JACEZT010000007.1"/>
</dbReference>
<dbReference type="AlphaFoldDB" id="A0A7W2IC73"/>
<sequence length="281" mass="31575">MSTDIPLLPAWLHTGWFRLLFPIMVAGLLYLVYLWRIRQITERVQTQLKARQLERERIARALHDTLLQGVQSLTLRFQTAIDQLPPEAAAARATMEQILDSADEVMAAGRDQVMDLRGSLELGSDLAQSLNAAGCAMGGEYGVRFRFTVEGARRRMQALLTDEVNCIAREALSNAFRHARARTVTLTMAYGCDDFRLRVQDDGQGIDEQTRASGRRHGHWGLTGMRERAHGLGGRLEIWSRPGQGTEVALTVPAPLAYADADQHPLRRWLDRTILKLLGRH</sequence>
<dbReference type="Proteomes" id="UP000534388">
    <property type="component" value="Unassembled WGS sequence"/>
</dbReference>
<feature type="domain" description="Histidine kinase" evidence="5">
    <location>
        <begin position="167"/>
        <end position="256"/>
    </location>
</feature>
<dbReference type="InterPro" id="IPR036890">
    <property type="entry name" value="HATPase_C_sf"/>
</dbReference>
<evidence type="ECO:0000256" key="1">
    <source>
        <dbReference type="ARBA" id="ARBA00022679"/>
    </source>
</evidence>
<keyword evidence="6" id="KW-0547">Nucleotide-binding</keyword>
<dbReference type="Pfam" id="PF02518">
    <property type="entry name" value="HATPase_c"/>
    <property type="match status" value="1"/>
</dbReference>
<dbReference type="InterPro" id="IPR011712">
    <property type="entry name" value="Sig_transdc_His_kin_sub3_dim/P"/>
</dbReference>
<feature type="transmembrane region" description="Helical" evidence="4">
    <location>
        <begin position="16"/>
        <end position="35"/>
    </location>
</feature>
<keyword evidence="4" id="KW-0812">Transmembrane</keyword>
<dbReference type="SUPFAM" id="SSF55874">
    <property type="entry name" value="ATPase domain of HSP90 chaperone/DNA topoisomerase II/histidine kinase"/>
    <property type="match status" value="1"/>
</dbReference>
<keyword evidence="4" id="KW-0472">Membrane</keyword>
<keyword evidence="7" id="KW-1185">Reference proteome</keyword>
<organism evidence="6 7">
    <name type="scientific">Rugamonas brunnea</name>
    <dbReference type="NCBI Taxonomy" id="2758569"/>
    <lineage>
        <taxon>Bacteria</taxon>
        <taxon>Pseudomonadati</taxon>
        <taxon>Pseudomonadota</taxon>
        <taxon>Betaproteobacteria</taxon>
        <taxon>Burkholderiales</taxon>
        <taxon>Oxalobacteraceae</taxon>
        <taxon>Telluria group</taxon>
        <taxon>Rugamonas</taxon>
    </lineage>
</organism>
<keyword evidence="2" id="KW-0418">Kinase</keyword>
<dbReference type="PANTHER" id="PTHR24421">
    <property type="entry name" value="NITRATE/NITRITE SENSOR PROTEIN NARX-RELATED"/>
    <property type="match status" value="1"/>
</dbReference>
<evidence type="ECO:0000313" key="7">
    <source>
        <dbReference type="Proteomes" id="UP000534388"/>
    </source>
</evidence>
<evidence type="ECO:0000256" key="2">
    <source>
        <dbReference type="ARBA" id="ARBA00022777"/>
    </source>
</evidence>
<evidence type="ECO:0000313" key="6">
    <source>
        <dbReference type="EMBL" id="MBA5637905.1"/>
    </source>
</evidence>
<proteinExistence type="predicted"/>
<dbReference type="InterPro" id="IPR003594">
    <property type="entry name" value="HATPase_dom"/>
</dbReference>
<accession>A0A7W2IC73</accession>
<dbReference type="PROSITE" id="PS50109">
    <property type="entry name" value="HIS_KIN"/>
    <property type="match status" value="1"/>
</dbReference>
<evidence type="ECO:0000256" key="3">
    <source>
        <dbReference type="ARBA" id="ARBA00023012"/>
    </source>
</evidence>
<evidence type="ECO:0000256" key="4">
    <source>
        <dbReference type="SAM" id="Phobius"/>
    </source>
</evidence>
<dbReference type="PANTHER" id="PTHR24421:SF62">
    <property type="entry name" value="SENSORY TRANSDUCTION HISTIDINE KINASE"/>
    <property type="match status" value="1"/>
</dbReference>
<comment type="caution">
    <text evidence="6">The sequence shown here is derived from an EMBL/GenBank/DDBJ whole genome shotgun (WGS) entry which is preliminary data.</text>
</comment>
<keyword evidence="1" id="KW-0808">Transferase</keyword>
<dbReference type="InterPro" id="IPR005467">
    <property type="entry name" value="His_kinase_dom"/>
</dbReference>
<dbReference type="GO" id="GO:0046983">
    <property type="term" value="F:protein dimerization activity"/>
    <property type="evidence" value="ECO:0007669"/>
    <property type="project" value="InterPro"/>
</dbReference>
<dbReference type="InterPro" id="IPR050482">
    <property type="entry name" value="Sensor_HK_TwoCompSys"/>
</dbReference>
<dbReference type="GO" id="GO:0005524">
    <property type="term" value="F:ATP binding"/>
    <property type="evidence" value="ECO:0007669"/>
    <property type="project" value="UniProtKB-KW"/>
</dbReference>
<keyword evidence="6" id="KW-0067">ATP-binding</keyword>
<dbReference type="EMBL" id="JACEZT010000007">
    <property type="protein sequence ID" value="MBA5637905.1"/>
    <property type="molecule type" value="Genomic_DNA"/>
</dbReference>
<reference evidence="6 7" key="1">
    <citation type="submission" date="2020-07" db="EMBL/GenBank/DDBJ databases">
        <title>Novel species isolated from subtropical streams in China.</title>
        <authorList>
            <person name="Lu H."/>
        </authorList>
    </citation>
    <scope>NUCLEOTIDE SEQUENCE [LARGE SCALE GENOMIC DNA]</scope>
    <source>
        <strain evidence="6 7">LX20W</strain>
    </source>
</reference>
<dbReference type="GO" id="GO:0000155">
    <property type="term" value="F:phosphorelay sensor kinase activity"/>
    <property type="evidence" value="ECO:0007669"/>
    <property type="project" value="InterPro"/>
</dbReference>
<dbReference type="Gene3D" id="1.20.5.1930">
    <property type="match status" value="1"/>
</dbReference>
<dbReference type="CDD" id="cd16917">
    <property type="entry name" value="HATPase_UhpB-NarQ-NarX-like"/>
    <property type="match status" value="1"/>
</dbReference>
<protein>
    <submittedName>
        <fullName evidence="6">ATP-binding protein</fullName>
    </submittedName>
</protein>
<gene>
    <name evidence="6" type="ORF">H3H37_12655</name>
</gene>
<evidence type="ECO:0000259" key="5">
    <source>
        <dbReference type="PROSITE" id="PS50109"/>
    </source>
</evidence>
<dbReference type="Pfam" id="PF07730">
    <property type="entry name" value="HisKA_3"/>
    <property type="match status" value="1"/>
</dbReference>